<dbReference type="GO" id="GO:0005815">
    <property type="term" value="C:microtubule organizing center"/>
    <property type="evidence" value="ECO:0007669"/>
    <property type="project" value="TreeGrafter"/>
</dbReference>
<evidence type="ECO:0008006" key="3">
    <source>
        <dbReference type="Google" id="ProtNLM"/>
    </source>
</evidence>
<accession>W7JMH8</accession>
<gene>
    <name evidence="1" type="ORF">C923_03239</name>
</gene>
<dbReference type="GO" id="GO:1990811">
    <property type="term" value="C:MWP complex"/>
    <property type="evidence" value="ECO:0007669"/>
    <property type="project" value="TreeGrafter"/>
</dbReference>
<evidence type="ECO:0000313" key="2">
    <source>
        <dbReference type="Proteomes" id="UP000030697"/>
    </source>
</evidence>
<dbReference type="SUPFAM" id="SSF69322">
    <property type="entry name" value="Tricorn protease domain 2"/>
    <property type="match status" value="1"/>
</dbReference>
<sequence>MCCTFWGLRLDNTCNNMKSVDIIKCDMCFFSHDGLFLIYTIINKIFVIQVKNLEMYRIYVESYKVDDIKLSSDNIHFLTLIKNKGCVCIYSFYKNNLINKICDYFQTYDHSFFLSKHNNIGIVKYEKKCLTIYNMNNPEKCLINIENIKYQNKGYCSNYINTIFACLVENKKDVNILLLSLFNYTIIKIIKCINFFPNDILFSKSDHIIAYSNKNRSLHIYSIDGDLLHVYKYAEDLGGNTKNVKKKKKKKKNIKSKRKKNEHFSFYTNVSEGIKEGEYKLKREKGSVEVATKIGITFLSFSICGNYLSVLNEIHNNVVRIYETKNYSCIAILQQKNKVTFIQWDNILYKPRLLICTCTCYLFMWLPFECAVIKISNDFVCKEAEWNNDGTLLLTKNDNSLALFYPRKK</sequence>
<dbReference type="PANTHER" id="PTHR16220">
    <property type="entry name" value="WD REPEAT PROTEIN 8-RELATED"/>
    <property type="match status" value="1"/>
</dbReference>
<dbReference type="OrthoDB" id="308690at2759"/>
<dbReference type="EMBL" id="KE124606">
    <property type="protein sequence ID" value="EWC76084.1"/>
    <property type="molecule type" value="Genomic_DNA"/>
</dbReference>
<proteinExistence type="predicted"/>
<dbReference type="PANTHER" id="PTHR16220:SF0">
    <property type="entry name" value="WD REPEAT-CONTAINING PROTEIN WRAP73"/>
    <property type="match status" value="1"/>
</dbReference>
<protein>
    <recommendedName>
        <fullName evidence="3">WD repeat-containing protein WRAP73</fullName>
    </recommendedName>
</protein>
<dbReference type="Proteomes" id="UP000030697">
    <property type="component" value="Unassembled WGS sequence"/>
</dbReference>
<organism evidence="1 2">
    <name type="scientific">Plasmodium falciparum UGT5.1</name>
    <dbReference type="NCBI Taxonomy" id="1237627"/>
    <lineage>
        <taxon>Eukaryota</taxon>
        <taxon>Sar</taxon>
        <taxon>Alveolata</taxon>
        <taxon>Apicomplexa</taxon>
        <taxon>Aconoidasida</taxon>
        <taxon>Haemosporida</taxon>
        <taxon>Plasmodiidae</taxon>
        <taxon>Plasmodium</taxon>
        <taxon>Plasmodium (Laverania)</taxon>
    </lineage>
</organism>
<dbReference type="AlphaFoldDB" id="W7JMH8"/>
<name>W7JMH8_PLAFA</name>
<evidence type="ECO:0000313" key="1">
    <source>
        <dbReference type="EMBL" id="EWC76084.1"/>
    </source>
</evidence>
<reference evidence="1 2" key="1">
    <citation type="submission" date="2013-02" db="EMBL/GenBank/DDBJ databases">
        <title>The Genome Sequence of Plasmodium falciparum UGT5.1.</title>
        <authorList>
            <consortium name="The Broad Institute Genome Sequencing Platform"/>
            <consortium name="The Broad Institute Genome Sequencing Center for Infectious Disease"/>
            <person name="Neafsey D."/>
            <person name="Cheeseman I."/>
            <person name="Volkman S."/>
            <person name="Adams J."/>
            <person name="Walker B."/>
            <person name="Young S.K."/>
            <person name="Zeng Q."/>
            <person name="Gargeya S."/>
            <person name="Fitzgerald M."/>
            <person name="Haas B."/>
            <person name="Abouelleil A."/>
            <person name="Alvarado L."/>
            <person name="Arachchi H.M."/>
            <person name="Berlin A.M."/>
            <person name="Chapman S.B."/>
            <person name="Dewar J."/>
            <person name="Goldberg J."/>
            <person name="Griggs A."/>
            <person name="Gujja S."/>
            <person name="Hansen M."/>
            <person name="Howarth C."/>
            <person name="Imamovic A."/>
            <person name="Larimer J."/>
            <person name="McCowan C."/>
            <person name="Murphy C."/>
            <person name="Neiman D."/>
            <person name="Pearson M."/>
            <person name="Priest M."/>
            <person name="Roberts A."/>
            <person name="Saif S."/>
            <person name="Shea T."/>
            <person name="Sisk P."/>
            <person name="Sykes S."/>
            <person name="Wortman J."/>
            <person name="Nusbaum C."/>
            <person name="Birren B."/>
        </authorList>
    </citation>
    <scope>NUCLEOTIDE SEQUENCE [LARGE SCALE GENOMIC DNA]</scope>
    <source>
        <strain evidence="1 2">UGT5.1</strain>
    </source>
</reference>
<dbReference type="InterPro" id="IPR052778">
    <property type="entry name" value="Centrosome-WD_assoc"/>
</dbReference>